<dbReference type="RefSeq" id="WP_183615949.1">
    <property type="nucleotide sequence ID" value="NZ_JACIDY010000001.1"/>
</dbReference>
<name>A0A7W6BW70_9SPHN</name>
<gene>
    <name evidence="1" type="ORF">GGR39_000693</name>
</gene>
<evidence type="ECO:0000313" key="1">
    <source>
        <dbReference type="EMBL" id="MBB3939064.1"/>
    </source>
</evidence>
<protein>
    <submittedName>
        <fullName evidence="1">Uncharacterized protein</fullName>
    </submittedName>
</protein>
<dbReference type="Proteomes" id="UP000561459">
    <property type="component" value="Unassembled WGS sequence"/>
</dbReference>
<evidence type="ECO:0000313" key="2">
    <source>
        <dbReference type="Proteomes" id="UP000561459"/>
    </source>
</evidence>
<dbReference type="AlphaFoldDB" id="A0A7W6BW70"/>
<dbReference type="EMBL" id="JACIDY010000001">
    <property type="protein sequence ID" value="MBB3939064.1"/>
    <property type="molecule type" value="Genomic_DNA"/>
</dbReference>
<sequence length="154" mass="16361">MSIKVGTGWQTIIADLSMILFMLTASAVARQDPKAQAAPAITRATTSIPQLAPRSEPVAVWIAGEGAPPLKEWLAQQPRDPRQQVTITASYAPGAMNEALARAQALAREAGDARVVVEPGSPGLRVVISYDAPEARLARNLRSSAQTLPSKDRP</sequence>
<accession>A0A7W6BW70</accession>
<proteinExistence type="predicted"/>
<keyword evidence="2" id="KW-1185">Reference proteome</keyword>
<reference evidence="1 2" key="1">
    <citation type="submission" date="2020-08" db="EMBL/GenBank/DDBJ databases">
        <title>Genomic Encyclopedia of Type Strains, Phase IV (KMG-IV): sequencing the most valuable type-strain genomes for metagenomic binning, comparative biology and taxonomic classification.</title>
        <authorList>
            <person name="Goeker M."/>
        </authorList>
    </citation>
    <scope>NUCLEOTIDE SEQUENCE [LARGE SCALE GENOMIC DNA]</scope>
    <source>
        <strain evidence="1 2">DSM 27568</strain>
    </source>
</reference>
<comment type="caution">
    <text evidence="1">The sequence shown here is derived from an EMBL/GenBank/DDBJ whole genome shotgun (WGS) entry which is preliminary data.</text>
</comment>
<organism evidence="1 2">
    <name type="scientific">Novosphingobium fluoreni</name>
    <dbReference type="NCBI Taxonomy" id="1391222"/>
    <lineage>
        <taxon>Bacteria</taxon>
        <taxon>Pseudomonadati</taxon>
        <taxon>Pseudomonadota</taxon>
        <taxon>Alphaproteobacteria</taxon>
        <taxon>Sphingomonadales</taxon>
        <taxon>Sphingomonadaceae</taxon>
        <taxon>Novosphingobium</taxon>
    </lineage>
</organism>